<dbReference type="InterPro" id="IPR045240">
    <property type="entry name" value="Ribosomal_uL4_euk/arch"/>
</dbReference>
<evidence type="ECO:0000256" key="2">
    <source>
        <dbReference type="ARBA" id="ARBA00022980"/>
    </source>
</evidence>
<dbReference type="AlphaFoldDB" id="A0A0N4TE91"/>
<dbReference type="GO" id="GO:0003735">
    <property type="term" value="F:structural constituent of ribosome"/>
    <property type="evidence" value="ECO:0007669"/>
    <property type="project" value="InterPro"/>
</dbReference>
<evidence type="ECO:0000256" key="3">
    <source>
        <dbReference type="ARBA" id="ARBA00023274"/>
    </source>
</evidence>
<reference evidence="6" key="1">
    <citation type="submission" date="2017-02" db="UniProtKB">
        <authorList>
            <consortium name="WormBaseParasite"/>
        </authorList>
    </citation>
    <scope>IDENTIFICATION</scope>
</reference>
<evidence type="ECO:0000313" key="4">
    <source>
        <dbReference type="EMBL" id="VDN87677.1"/>
    </source>
</evidence>
<evidence type="ECO:0000313" key="6">
    <source>
        <dbReference type="WBParaSite" id="BPAG_0000652901-mRNA-1"/>
    </source>
</evidence>
<dbReference type="Gene3D" id="3.40.1370.10">
    <property type="match status" value="1"/>
</dbReference>
<organism evidence="6">
    <name type="scientific">Brugia pahangi</name>
    <name type="common">Filarial nematode worm</name>
    <dbReference type="NCBI Taxonomy" id="6280"/>
    <lineage>
        <taxon>Eukaryota</taxon>
        <taxon>Metazoa</taxon>
        <taxon>Ecdysozoa</taxon>
        <taxon>Nematoda</taxon>
        <taxon>Chromadorea</taxon>
        <taxon>Rhabditida</taxon>
        <taxon>Spirurina</taxon>
        <taxon>Spiruromorpha</taxon>
        <taxon>Filarioidea</taxon>
        <taxon>Onchocercidae</taxon>
        <taxon>Brugia</taxon>
    </lineage>
</organism>
<dbReference type="SUPFAM" id="SSF52166">
    <property type="entry name" value="Ribosomal protein L4"/>
    <property type="match status" value="1"/>
</dbReference>
<dbReference type="GO" id="GO:1990904">
    <property type="term" value="C:ribonucleoprotein complex"/>
    <property type="evidence" value="ECO:0007669"/>
    <property type="project" value="UniProtKB-KW"/>
</dbReference>
<keyword evidence="3" id="KW-0687">Ribonucleoprotein</keyword>
<proteinExistence type="inferred from homology"/>
<dbReference type="STRING" id="6280.A0A0N4TE91"/>
<dbReference type="PANTHER" id="PTHR19431">
    <property type="entry name" value="60S RIBOSOMAL PROTEIN L4"/>
    <property type="match status" value="1"/>
</dbReference>
<gene>
    <name evidence="4" type="ORF">BPAG_LOCUS6491</name>
</gene>
<dbReference type="WBParaSite" id="BPAG_0000652901-mRNA-1">
    <property type="protein sequence ID" value="BPAG_0000652901-mRNA-1"/>
    <property type="gene ID" value="BPAG_0000652901"/>
</dbReference>
<name>A0A0N4TE91_BRUPA</name>
<accession>A0A0N4TE91</accession>
<keyword evidence="5" id="KW-1185">Reference proteome</keyword>
<dbReference type="Proteomes" id="UP000278627">
    <property type="component" value="Unassembled WGS sequence"/>
</dbReference>
<sequence>MSARPLVTVYNDKSEPTDTQIRLPGVFRAPLRPDIVSFVHDQIRKNKRQPYAVSVEAGLDVFYFCEEDNGKRI</sequence>
<comment type="similarity">
    <text evidence="1">Belongs to the universal ribosomal protein uL4 family.</text>
</comment>
<dbReference type="GO" id="GO:0006412">
    <property type="term" value="P:translation"/>
    <property type="evidence" value="ECO:0007669"/>
    <property type="project" value="InterPro"/>
</dbReference>
<keyword evidence="2" id="KW-0689">Ribosomal protein</keyword>
<dbReference type="EMBL" id="UZAD01006008">
    <property type="protein sequence ID" value="VDN87677.1"/>
    <property type="molecule type" value="Genomic_DNA"/>
</dbReference>
<dbReference type="GO" id="GO:0005840">
    <property type="term" value="C:ribosome"/>
    <property type="evidence" value="ECO:0007669"/>
    <property type="project" value="UniProtKB-KW"/>
</dbReference>
<protein>
    <submittedName>
        <fullName evidence="6">DUF2274 domain-containing protein</fullName>
    </submittedName>
</protein>
<evidence type="ECO:0000256" key="1">
    <source>
        <dbReference type="ARBA" id="ARBA00010528"/>
    </source>
</evidence>
<dbReference type="InterPro" id="IPR023574">
    <property type="entry name" value="Ribosomal_uL4_dom_sf"/>
</dbReference>
<evidence type="ECO:0000313" key="5">
    <source>
        <dbReference type="Proteomes" id="UP000278627"/>
    </source>
</evidence>
<reference evidence="4 5" key="2">
    <citation type="submission" date="2018-11" db="EMBL/GenBank/DDBJ databases">
        <authorList>
            <consortium name="Pathogen Informatics"/>
        </authorList>
    </citation>
    <scope>NUCLEOTIDE SEQUENCE [LARGE SCALE GENOMIC DNA]</scope>
</reference>